<keyword evidence="2" id="KW-1185">Reference proteome</keyword>
<evidence type="ECO:0000313" key="2">
    <source>
        <dbReference type="Proteomes" id="UP000000305"/>
    </source>
</evidence>
<dbReference type="AlphaFoldDB" id="E9FWJ4"/>
<reference evidence="1 2" key="1">
    <citation type="journal article" date="2011" name="Science">
        <title>The ecoresponsive genome of Daphnia pulex.</title>
        <authorList>
            <person name="Colbourne J.K."/>
            <person name="Pfrender M.E."/>
            <person name="Gilbert D."/>
            <person name="Thomas W.K."/>
            <person name="Tucker A."/>
            <person name="Oakley T.H."/>
            <person name="Tokishita S."/>
            <person name="Aerts A."/>
            <person name="Arnold G.J."/>
            <person name="Basu M.K."/>
            <person name="Bauer D.J."/>
            <person name="Caceres C.E."/>
            <person name="Carmel L."/>
            <person name="Casola C."/>
            <person name="Choi J.H."/>
            <person name="Detter J.C."/>
            <person name="Dong Q."/>
            <person name="Dusheyko S."/>
            <person name="Eads B.D."/>
            <person name="Frohlich T."/>
            <person name="Geiler-Samerotte K.A."/>
            <person name="Gerlach D."/>
            <person name="Hatcher P."/>
            <person name="Jogdeo S."/>
            <person name="Krijgsveld J."/>
            <person name="Kriventseva E.V."/>
            <person name="Kultz D."/>
            <person name="Laforsch C."/>
            <person name="Lindquist E."/>
            <person name="Lopez J."/>
            <person name="Manak J.R."/>
            <person name="Muller J."/>
            <person name="Pangilinan J."/>
            <person name="Patwardhan R.P."/>
            <person name="Pitluck S."/>
            <person name="Pritham E.J."/>
            <person name="Rechtsteiner A."/>
            <person name="Rho M."/>
            <person name="Rogozin I.B."/>
            <person name="Sakarya O."/>
            <person name="Salamov A."/>
            <person name="Schaack S."/>
            <person name="Shapiro H."/>
            <person name="Shiga Y."/>
            <person name="Skalitzky C."/>
            <person name="Smith Z."/>
            <person name="Souvorov A."/>
            <person name="Sung W."/>
            <person name="Tang Z."/>
            <person name="Tsuchiya D."/>
            <person name="Tu H."/>
            <person name="Vos H."/>
            <person name="Wang M."/>
            <person name="Wolf Y.I."/>
            <person name="Yamagata H."/>
            <person name="Yamada T."/>
            <person name="Ye Y."/>
            <person name="Shaw J.R."/>
            <person name="Andrews J."/>
            <person name="Crease T.J."/>
            <person name="Tang H."/>
            <person name="Lucas S.M."/>
            <person name="Robertson H.M."/>
            <person name="Bork P."/>
            <person name="Koonin E.V."/>
            <person name="Zdobnov E.M."/>
            <person name="Grigoriev I.V."/>
            <person name="Lynch M."/>
            <person name="Boore J.L."/>
        </authorList>
    </citation>
    <scope>NUCLEOTIDE SEQUENCE [LARGE SCALE GENOMIC DNA]</scope>
</reference>
<organism evidence="1 2">
    <name type="scientific">Daphnia pulex</name>
    <name type="common">Water flea</name>
    <dbReference type="NCBI Taxonomy" id="6669"/>
    <lineage>
        <taxon>Eukaryota</taxon>
        <taxon>Metazoa</taxon>
        <taxon>Ecdysozoa</taxon>
        <taxon>Arthropoda</taxon>
        <taxon>Crustacea</taxon>
        <taxon>Branchiopoda</taxon>
        <taxon>Diplostraca</taxon>
        <taxon>Cladocera</taxon>
        <taxon>Anomopoda</taxon>
        <taxon>Daphniidae</taxon>
        <taxon>Daphnia</taxon>
    </lineage>
</organism>
<protein>
    <submittedName>
        <fullName evidence="1">Uncharacterized protein</fullName>
    </submittedName>
</protein>
<dbReference type="InParanoid" id="E9FWJ4"/>
<proteinExistence type="predicted"/>
<accession>E9FWJ4</accession>
<dbReference type="EMBL" id="GL732526">
    <property type="protein sequence ID" value="EFX88422.1"/>
    <property type="molecule type" value="Genomic_DNA"/>
</dbReference>
<name>E9FWJ4_DAPPU</name>
<dbReference type="HOGENOM" id="CLU_2796560_0_0_1"/>
<sequence length="68" mass="7362">MHSLRFPIECVRMEPAALTVGSVSQGWIKIRSQGFASYGTTAPGHLARRGSHGIHSQLAFGPSKELWG</sequence>
<evidence type="ECO:0000313" key="1">
    <source>
        <dbReference type="EMBL" id="EFX88422.1"/>
    </source>
</evidence>
<gene>
    <name evidence="1" type="ORF">DAPPUDRAFT_305444</name>
</gene>
<dbReference type="Proteomes" id="UP000000305">
    <property type="component" value="Unassembled WGS sequence"/>
</dbReference>
<dbReference type="KEGG" id="dpx:DAPPUDRAFT_305444"/>